<evidence type="ECO:0000313" key="4">
    <source>
        <dbReference type="EMBL" id="KIN97090.1"/>
    </source>
</evidence>
<keyword evidence="5" id="KW-1185">Reference proteome</keyword>
<evidence type="ECO:0000256" key="2">
    <source>
        <dbReference type="ARBA" id="ARBA00006617"/>
    </source>
</evidence>
<evidence type="ECO:0000313" key="5">
    <source>
        <dbReference type="Proteomes" id="UP000054217"/>
    </source>
</evidence>
<evidence type="ECO:0000256" key="1">
    <source>
        <dbReference type="ARBA" id="ARBA00004450"/>
    </source>
</evidence>
<reference evidence="5" key="2">
    <citation type="submission" date="2015-01" db="EMBL/GenBank/DDBJ databases">
        <title>Evolutionary Origins and Diversification of the Mycorrhizal Mutualists.</title>
        <authorList>
            <consortium name="DOE Joint Genome Institute"/>
            <consortium name="Mycorrhizal Genomics Consortium"/>
            <person name="Kohler A."/>
            <person name="Kuo A."/>
            <person name="Nagy L.G."/>
            <person name="Floudas D."/>
            <person name="Copeland A."/>
            <person name="Barry K.W."/>
            <person name="Cichocki N."/>
            <person name="Veneault-Fourrey C."/>
            <person name="LaButti K."/>
            <person name="Lindquist E.A."/>
            <person name="Lipzen A."/>
            <person name="Lundell T."/>
            <person name="Morin E."/>
            <person name="Murat C."/>
            <person name="Riley R."/>
            <person name="Ohm R."/>
            <person name="Sun H."/>
            <person name="Tunlid A."/>
            <person name="Henrissat B."/>
            <person name="Grigoriev I.V."/>
            <person name="Hibbett D.S."/>
            <person name="Martin F."/>
        </authorList>
    </citation>
    <scope>NUCLEOTIDE SEQUENCE [LARGE SCALE GENOMIC DNA]</scope>
    <source>
        <strain evidence="5">Marx 270</strain>
    </source>
</reference>
<dbReference type="AlphaFoldDB" id="A0A0C3NN82"/>
<name>A0A0C3NN82_PISTI</name>
<gene>
    <name evidence="4" type="ORF">M404DRAFT_921849</name>
</gene>
<dbReference type="STRING" id="870435.A0A0C3NN82"/>
<reference evidence="4 5" key="1">
    <citation type="submission" date="2014-04" db="EMBL/GenBank/DDBJ databases">
        <authorList>
            <consortium name="DOE Joint Genome Institute"/>
            <person name="Kuo A."/>
            <person name="Kohler A."/>
            <person name="Costa M.D."/>
            <person name="Nagy L.G."/>
            <person name="Floudas D."/>
            <person name="Copeland A."/>
            <person name="Barry K.W."/>
            <person name="Cichocki N."/>
            <person name="Veneault-Fourrey C."/>
            <person name="LaButti K."/>
            <person name="Lindquist E.A."/>
            <person name="Lipzen A."/>
            <person name="Lundell T."/>
            <person name="Morin E."/>
            <person name="Murat C."/>
            <person name="Sun H."/>
            <person name="Tunlid A."/>
            <person name="Henrissat B."/>
            <person name="Grigoriev I.V."/>
            <person name="Hibbett D.S."/>
            <person name="Martin F."/>
            <person name="Nordberg H.P."/>
            <person name="Cantor M.N."/>
            <person name="Hua S.X."/>
        </authorList>
    </citation>
    <scope>NUCLEOTIDE SEQUENCE [LARGE SCALE GENOMIC DNA]</scope>
    <source>
        <strain evidence="4 5">Marx 270</strain>
    </source>
</reference>
<dbReference type="Pfam" id="PF13460">
    <property type="entry name" value="NAD_binding_10"/>
    <property type="match status" value="1"/>
</dbReference>
<organism evidence="4 5">
    <name type="scientific">Pisolithus tinctorius Marx 270</name>
    <dbReference type="NCBI Taxonomy" id="870435"/>
    <lineage>
        <taxon>Eukaryota</taxon>
        <taxon>Fungi</taxon>
        <taxon>Dikarya</taxon>
        <taxon>Basidiomycota</taxon>
        <taxon>Agaricomycotina</taxon>
        <taxon>Agaricomycetes</taxon>
        <taxon>Agaricomycetidae</taxon>
        <taxon>Boletales</taxon>
        <taxon>Sclerodermatineae</taxon>
        <taxon>Pisolithaceae</taxon>
        <taxon>Pisolithus</taxon>
    </lineage>
</organism>
<dbReference type="Proteomes" id="UP000054217">
    <property type="component" value="Unassembled WGS sequence"/>
</dbReference>
<comment type="subcellular location">
    <subcellularLocation>
        <location evidence="1">Mitochondrion outer membrane</location>
        <topology evidence="1">Peripheral membrane protein</topology>
    </subcellularLocation>
</comment>
<dbReference type="InParanoid" id="A0A0C3NN82"/>
<evidence type="ECO:0000259" key="3">
    <source>
        <dbReference type="Pfam" id="PF13460"/>
    </source>
</evidence>
<dbReference type="OrthoDB" id="430436at2759"/>
<dbReference type="Gene3D" id="3.40.50.720">
    <property type="entry name" value="NAD(P)-binding Rossmann-like Domain"/>
    <property type="match status" value="1"/>
</dbReference>
<proteinExistence type="inferred from homology"/>
<dbReference type="GO" id="GO:0005741">
    <property type="term" value="C:mitochondrial outer membrane"/>
    <property type="evidence" value="ECO:0007669"/>
    <property type="project" value="UniProtKB-SubCell"/>
</dbReference>
<feature type="domain" description="NAD(P)-binding" evidence="3">
    <location>
        <begin position="46"/>
        <end position="170"/>
    </location>
</feature>
<dbReference type="GO" id="GO:0051170">
    <property type="term" value="P:import into nucleus"/>
    <property type="evidence" value="ECO:0007669"/>
    <property type="project" value="TreeGrafter"/>
</dbReference>
<protein>
    <recommendedName>
        <fullName evidence="3">NAD(P)-binding domain-containing protein</fullName>
    </recommendedName>
</protein>
<dbReference type="SUPFAM" id="SSF51735">
    <property type="entry name" value="NAD(P)-binding Rossmann-fold domains"/>
    <property type="match status" value="1"/>
</dbReference>
<comment type="similarity">
    <text evidence="2">Belongs to the FMP52 family.</text>
</comment>
<dbReference type="PANTHER" id="PTHR14097">
    <property type="entry name" value="OXIDOREDUCTASE HTATIP2"/>
    <property type="match status" value="1"/>
</dbReference>
<dbReference type="EMBL" id="KN832035">
    <property type="protein sequence ID" value="KIN97090.1"/>
    <property type="molecule type" value="Genomic_DNA"/>
</dbReference>
<dbReference type="PANTHER" id="PTHR14097:SF7">
    <property type="entry name" value="OXIDOREDUCTASE HTATIP2"/>
    <property type="match status" value="1"/>
</dbReference>
<dbReference type="InterPro" id="IPR016040">
    <property type="entry name" value="NAD(P)-bd_dom"/>
</dbReference>
<accession>A0A0C3NN82</accession>
<sequence length="280" mass="30063">MNCTICAAVTQVPEATKFPTLNRGKLQFQPVLTTPMSSRKSALLLGATGAVGKKLLAELLAHDEWCKIGEYGRRVTALENLPPGQREGRLEQKVIDFENIEAAGLKDGQWDVVFVTLGTTRAQAGSAEMFEKIDREYVVNACRAAKSDNPAFQQRLVYLSSAGASATSPFLYPKSKGLTELALARLGYSDTIVFRPGFLRGAERPQKRIGETLLGYLTGALSHVTADLEIWIPVLARSMVNAGRLGSSGLPPDVGASKAGEDGARFTLLGNKGANILGRI</sequence>
<dbReference type="InterPro" id="IPR036291">
    <property type="entry name" value="NAD(P)-bd_dom_sf"/>
</dbReference>
<dbReference type="HOGENOM" id="CLU_071330_3_1_1"/>